<sequence>MLRRIAHAPEGESTKLVSEISASERLTQLLDYDKKGFISKEDIYNTCFAVGLDLSVSDMKAITDVKPKRHAEVFMGVLMDYKLPIGEVEELVDYFTRTRLQRRPDKFKHLPRSEYFIKRFIELYTPIAALFIDKFIPNVTPDEQSVYNITRNVFGGFDQFVLALIYTSLILTVTGISNISPLTVIAVLSVNLPVGWGSHSARESYYWSSEGTVLKNVWQRRLMILRYTTVHLKSGSTIDGLASVSKMCEACNILHYLPIMFQPSPLGFVNQRKNATSGRRRSSIGEDYQNRVQNLEMKTRAGLDEKYSLLTFEWHKLMPFFTAIVLSALPTIVKATKGESNILDATHSDADIAVDVMMSVFILFTMFFVSLAILKDASEELANSWRLVELLLRSIQPEDEPRKKVRGGEEESLAFRLDSSAAVEGFIALYKFIAGYVSFHNEFHIASFAMLSVICVASVIVSFIGSVLMFEIDVWNSYLMALAILIWPVVLTGLFHIVKIDELLNLRLKKYLRHQRRMNEKILRLGENHHSAEEGAKLKNVCEQIDQFIEEIDDTHKTIKLLGKLPLNKFQD</sequence>
<keyword evidence="1" id="KW-0812">Transmembrane</keyword>
<name>A0A9W7DQ43_9STRA</name>
<feature type="transmembrane region" description="Helical" evidence="1">
    <location>
        <begin position="478"/>
        <end position="498"/>
    </location>
</feature>
<dbReference type="OrthoDB" id="199401at2759"/>
<feature type="transmembrane region" description="Helical" evidence="1">
    <location>
        <begin position="448"/>
        <end position="472"/>
    </location>
</feature>
<evidence type="ECO:0000313" key="3">
    <source>
        <dbReference type="Proteomes" id="UP001165122"/>
    </source>
</evidence>
<accession>A0A9W7DQ43</accession>
<evidence type="ECO:0000256" key="1">
    <source>
        <dbReference type="SAM" id="Phobius"/>
    </source>
</evidence>
<dbReference type="AlphaFoldDB" id="A0A9W7DQ43"/>
<organism evidence="2 3">
    <name type="scientific">Triparma laevis f. longispina</name>
    <dbReference type="NCBI Taxonomy" id="1714387"/>
    <lineage>
        <taxon>Eukaryota</taxon>
        <taxon>Sar</taxon>
        <taxon>Stramenopiles</taxon>
        <taxon>Ochrophyta</taxon>
        <taxon>Bolidophyceae</taxon>
        <taxon>Parmales</taxon>
        <taxon>Triparmaceae</taxon>
        <taxon>Triparma</taxon>
    </lineage>
</organism>
<protein>
    <recommendedName>
        <fullName evidence="4">EF-hand domain-containing protein</fullName>
    </recommendedName>
</protein>
<comment type="caution">
    <text evidence="2">The sequence shown here is derived from an EMBL/GenBank/DDBJ whole genome shotgun (WGS) entry which is preliminary data.</text>
</comment>
<feature type="transmembrane region" description="Helical" evidence="1">
    <location>
        <begin position="356"/>
        <end position="374"/>
    </location>
</feature>
<dbReference type="Proteomes" id="UP001165122">
    <property type="component" value="Unassembled WGS sequence"/>
</dbReference>
<keyword evidence="1" id="KW-1133">Transmembrane helix</keyword>
<keyword evidence="1" id="KW-0472">Membrane</keyword>
<evidence type="ECO:0008006" key="4">
    <source>
        <dbReference type="Google" id="ProtNLM"/>
    </source>
</evidence>
<dbReference type="EMBL" id="BRXW01000396">
    <property type="protein sequence ID" value="GMH50537.1"/>
    <property type="molecule type" value="Genomic_DNA"/>
</dbReference>
<proteinExistence type="predicted"/>
<keyword evidence="3" id="KW-1185">Reference proteome</keyword>
<reference evidence="3" key="1">
    <citation type="journal article" date="2023" name="Commun. Biol.">
        <title>Genome analysis of Parmales, the sister group of diatoms, reveals the evolutionary specialization of diatoms from phago-mixotrophs to photoautotrophs.</title>
        <authorList>
            <person name="Ban H."/>
            <person name="Sato S."/>
            <person name="Yoshikawa S."/>
            <person name="Yamada K."/>
            <person name="Nakamura Y."/>
            <person name="Ichinomiya M."/>
            <person name="Sato N."/>
            <person name="Blanc-Mathieu R."/>
            <person name="Endo H."/>
            <person name="Kuwata A."/>
            <person name="Ogata H."/>
        </authorList>
    </citation>
    <scope>NUCLEOTIDE SEQUENCE [LARGE SCALE GENOMIC DNA]</scope>
    <source>
        <strain evidence="3">NIES 3700</strain>
    </source>
</reference>
<gene>
    <name evidence="2" type="ORF">TrLO_g14007</name>
</gene>
<evidence type="ECO:0000313" key="2">
    <source>
        <dbReference type="EMBL" id="GMH50537.1"/>
    </source>
</evidence>